<reference evidence="2 3" key="1">
    <citation type="submission" date="2014-04" db="EMBL/GenBank/DDBJ databases">
        <authorList>
            <consortium name="DOE Joint Genome Institute"/>
            <person name="Kuo A."/>
            <person name="Kohler A."/>
            <person name="Nagy L.G."/>
            <person name="Floudas D."/>
            <person name="Copeland A."/>
            <person name="Barry K.W."/>
            <person name="Cichocki N."/>
            <person name="Veneault-Fourrey C."/>
            <person name="LaButti K."/>
            <person name="Lindquist E.A."/>
            <person name="Lipzen A."/>
            <person name="Lundell T."/>
            <person name="Morin E."/>
            <person name="Murat C."/>
            <person name="Sun H."/>
            <person name="Tunlid A."/>
            <person name="Henrissat B."/>
            <person name="Grigoriev I.V."/>
            <person name="Hibbett D.S."/>
            <person name="Martin F."/>
            <person name="Nordberg H.P."/>
            <person name="Cantor M.N."/>
            <person name="Hua S.X."/>
        </authorList>
    </citation>
    <scope>NUCLEOTIDE SEQUENCE [LARGE SCALE GENOMIC DNA]</scope>
    <source>
        <strain evidence="2 3">LaAM-08-1</strain>
    </source>
</reference>
<accession>A0A0C9WKK0</accession>
<dbReference type="InterPro" id="IPR040521">
    <property type="entry name" value="KDZ"/>
</dbReference>
<organism evidence="2 3">
    <name type="scientific">Laccaria amethystina LaAM-08-1</name>
    <dbReference type="NCBI Taxonomy" id="1095629"/>
    <lineage>
        <taxon>Eukaryota</taxon>
        <taxon>Fungi</taxon>
        <taxon>Dikarya</taxon>
        <taxon>Basidiomycota</taxon>
        <taxon>Agaricomycotina</taxon>
        <taxon>Agaricomycetes</taxon>
        <taxon>Agaricomycetidae</taxon>
        <taxon>Agaricales</taxon>
        <taxon>Agaricineae</taxon>
        <taxon>Hydnangiaceae</taxon>
        <taxon>Laccaria</taxon>
    </lineage>
</organism>
<dbReference type="OrthoDB" id="2804062at2759"/>
<feature type="non-terminal residue" evidence="2">
    <location>
        <position position="1"/>
    </location>
</feature>
<dbReference type="STRING" id="1095629.A0A0C9WKK0"/>
<evidence type="ECO:0000313" key="3">
    <source>
        <dbReference type="Proteomes" id="UP000054477"/>
    </source>
</evidence>
<evidence type="ECO:0000313" key="2">
    <source>
        <dbReference type="EMBL" id="KIJ89495.1"/>
    </source>
</evidence>
<sequence>QINTCESQHDALVRAATRSSPGYAVSGAVVVICSRHCMIRNGAGDLQKGEKYCNVDFVIFAALVGITLLRIVLTYDIACQWSKNFRKRMEDFPSEM</sequence>
<feature type="non-terminal residue" evidence="2">
    <location>
        <position position="96"/>
    </location>
</feature>
<dbReference type="EMBL" id="KN839672">
    <property type="protein sequence ID" value="KIJ89495.1"/>
    <property type="molecule type" value="Genomic_DNA"/>
</dbReference>
<proteinExistence type="predicted"/>
<keyword evidence="1" id="KW-0472">Membrane</keyword>
<dbReference type="Proteomes" id="UP000054477">
    <property type="component" value="Unassembled WGS sequence"/>
</dbReference>
<keyword evidence="3" id="KW-1185">Reference proteome</keyword>
<dbReference type="AlphaFoldDB" id="A0A0C9WKK0"/>
<gene>
    <name evidence="2" type="ORF">K443DRAFT_57950</name>
</gene>
<evidence type="ECO:0000256" key="1">
    <source>
        <dbReference type="SAM" id="Phobius"/>
    </source>
</evidence>
<keyword evidence="1" id="KW-1133">Transmembrane helix</keyword>
<feature type="transmembrane region" description="Helical" evidence="1">
    <location>
        <begin position="57"/>
        <end position="78"/>
    </location>
</feature>
<reference evidence="3" key="2">
    <citation type="submission" date="2015-01" db="EMBL/GenBank/DDBJ databases">
        <title>Evolutionary Origins and Diversification of the Mycorrhizal Mutualists.</title>
        <authorList>
            <consortium name="DOE Joint Genome Institute"/>
            <consortium name="Mycorrhizal Genomics Consortium"/>
            <person name="Kohler A."/>
            <person name="Kuo A."/>
            <person name="Nagy L.G."/>
            <person name="Floudas D."/>
            <person name="Copeland A."/>
            <person name="Barry K.W."/>
            <person name="Cichocki N."/>
            <person name="Veneault-Fourrey C."/>
            <person name="LaButti K."/>
            <person name="Lindquist E.A."/>
            <person name="Lipzen A."/>
            <person name="Lundell T."/>
            <person name="Morin E."/>
            <person name="Murat C."/>
            <person name="Riley R."/>
            <person name="Ohm R."/>
            <person name="Sun H."/>
            <person name="Tunlid A."/>
            <person name="Henrissat B."/>
            <person name="Grigoriev I.V."/>
            <person name="Hibbett D.S."/>
            <person name="Martin F."/>
        </authorList>
    </citation>
    <scope>NUCLEOTIDE SEQUENCE [LARGE SCALE GENOMIC DNA]</scope>
    <source>
        <strain evidence="3">LaAM-08-1</strain>
    </source>
</reference>
<keyword evidence="1" id="KW-0812">Transmembrane</keyword>
<protein>
    <submittedName>
        <fullName evidence="2">Uncharacterized protein</fullName>
    </submittedName>
</protein>
<name>A0A0C9WKK0_9AGAR</name>
<dbReference type="Pfam" id="PF18758">
    <property type="entry name" value="KDZ"/>
    <property type="match status" value="1"/>
</dbReference>
<dbReference type="HOGENOM" id="CLU_003703_4_1_1"/>